<evidence type="ECO:0000313" key="2">
    <source>
        <dbReference type="Proteomes" id="UP000606786"/>
    </source>
</evidence>
<organism evidence="1 2">
    <name type="scientific">Ceratitis capitata</name>
    <name type="common">Mediterranean fruit fly</name>
    <name type="synonym">Tephritis capitata</name>
    <dbReference type="NCBI Taxonomy" id="7213"/>
    <lineage>
        <taxon>Eukaryota</taxon>
        <taxon>Metazoa</taxon>
        <taxon>Ecdysozoa</taxon>
        <taxon>Arthropoda</taxon>
        <taxon>Hexapoda</taxon>
        <taxon>Insecta</taxon>
        <taxon>Pterygota</taxon>
        <taxon>Neoptera</taxon>
        <taxon>Endopterygota</taxon>
        <taxon>Diptera</taxon>
        <taxon>Brachycera</taxon>
        <taxon>Muscomorpha</taxon>
        <taxon>Tephritoidea</taxon>
        <taxon>Tephritidae</taxon>
        <taxon>Ceratitis</taxon>
        <taxon>Ceratitis</taxon>
    </lineage>
</organism>
<dbReference type="EMBL" id="CAJHJT010000001">
    <property type="protein sequence ID" value="CAD6991445.1"/>
    <property type="molecule type" value="Genomic_DNA"/>
</dbReference>
<evidence type="ECO:0000313" key="1">
    <source>
        <dbReference type="EMBL" id="CAD6991445.1"/>
    </source>
</evidence>
<accession>A0A811U2F2</accession>
<reference evidence="1" key="1">
    <citation type="submission" date="2020-11" db="EMBL/GenBank/DDBJ databases">
        <authorList>
            <person name="Whitehead M."/>
        </authorList>
    </citation>
    <scope>NUCLEOTIDE SEQUENCE</scope>
    <source>
        <strain evidence="1">EGII</strain>
    </source>
</reference>
<dbReference type="AlphaFoldDB" id="A0A811U2F2"/>
<proteinExistence type="predicted"/>
<keyword evidence="2" id="KW-1185">Reference proteome</keyword>
<dbReference type="Proteomes" id="UP000606786">
    <property type="component" value="Unassembled WGS sequence"/>
</dbReference>
<name>A0A811U2F2_CERCA</name>
<gene>
    <name evidence="1" type="ORF">CCAP1982_LOCUS371</name>
</gene>
<comment type="caution">
    <text evidence="1">The sequence shown here is derived from an EMBL/GenBank/DDBJ whole genome shotgun (WGS) entry which is preliminary data.</text>
</comment>
<protein>
    <submittedName>
        <fullName evidence="1">(Mediterranean fruit fly) hypothetical protein</fullName>
    </submittedName>
</protein>
<sequence length="68" mass="7802">MIMPFKQKQTKSLSPHVVQSPCQRARGCQRVLWVTQQVTQVKMRACVRSTAGANQEFVSADHHIRQRP</sequence>